<keyword evidence="1" id="KW-0472">Membrane</keyword>
<gene>
    <name evidence="3" type="ORF">SAMN05421748_13465</name>
</gene>
<evidence type="ECO:0000256" key="1">
    <source>
        <dbReference type="SAM" id="Phobius"/>
    </source>
</evidence>
<accession>A0A285KAD7</accession>
<dbReference type="OrthoDB" id="3403070at2"/>
<dbReference type="Pfam" id="PF04972">
    <property type="entry name" value="BON"/>
    <property type="match status" value="1"/>
</dbReference>
<keyword evidence="4" id="KW-1185">Reference proteome</keyword>
<organism evidence="3 4">
    <name type="scientific">Paractinoplanes atraurantiacus</name>
    <dbReference type="NCBI Taxonomy" id="1036182"/>
    <lineage>
        <taxon>Bacteria</taxon>
        <taxon>Bacillati</taxon>
        <taxon>Actinomycetota</taxon>
        <taxon>Actinomycetes</taxon>
        <taxon>Micromonosporales</taxon>
        <taxon>Micromonosporaceae</taxon>
        <taxon>Paractinoplanes</taxon>
    </lineage>
</organism>
<proteinExistence type="predicted"/>
<dbReference type="InterPro" id="IPR007055">
    <property type="entry name" value="BON_dom"/>
</dbReference>
<dbReference type="AlphaFoldDB" id="A0A285KAD7"/>
<dbReference type="Proteomes" id="UP000219612">
    <property type="component" value="Unassembled WGS sequence"/>
</dbReference>
<name>A0A285KAD7_9ACTN</name>
<keyword evidence="1" id="KW-0812">Transmembrane</keyword>
<dbReference type="RefSeq" id="WP_097328124.1">
    <property type="nucleotide sequence ID" value="NZ_OBDY01000034.1"/>
</dbReference>
<evidence type="ECO:0000259" key="2">
    <source>
        <dbReference type="Pfam" id="PF04972"/>
    </source>
</evidence>
<feature type="transmembrane region" description="Helical" evidence="1">
    <location>
        <begin position="118"/>
        <end position="142"/>
    </location>
</feature>
<protein>
    <submittedName>
        <fullName evidence="3">BON domain-containing protein</fullName>
    </submittedName>
</protein>
<reference evidence="3 4" key="1">
    <citation type="submission" date="2017-09" db="EMBL/GenBank/DDBJ databases">
        <authorList>
            <person name="Ehlers B."/>
            <person name="Leendertz F.H."/>
        </authorList>
    </citation>
    <scope>NUCLEOTIDE SEQUENCE [LARGE SCALE GENOMIC DNA]</scope>
    <source>
        <strain evidence="3 4">CGMCC 4.6857</strain>
    </source>
</reference>
<evidence type="ECO:0000313" key="3">
    <source>
        <dbReference type="EMBL" id="SNY68927.1"/>
    </source>
</evidence>
<feature type="domain" description="BON" evidence="2">
    <location>
        <begin position="17"/>
        <end position="65"/>
    </location>
</feature>
<sequence length="147" mass="15465">MTHFFAEPPPEDPAPADSRLARRVAAALTGHDGVTVDVQNGVVILTGTVGDARSHDAVLGRVREMGEARDLCDGLTVRDGRSGPGREAELFGELAARLAVRPPPRKAWRAPMAVAARAAVVTTTVTVVFAVGILALIADILLRARGR</sequence>
<evidence type="ECO:0000313" key="4">
    <source>
        <dbReference type="Proteomes" id="UP000219612"/>
    </source>
</evidence>
<dbReference type="EMBL" id="OBDY01000034">
    <property type="protein sequence ID" value="SNY68927.1"/>
    <property type="molecule type" value="Genomic_DNA"/>
</dbReference>
<keyword evidence="1" id="KW-1133">Transmembrane helix</keyword>